<sequence length="268" mass="30237">MVPGLSHIPIAKLTAAVSRPTAVELQGIQRKLAHRLFWNQSGPNSLSTLKSGPLSTLEEHLNRDLQREEILVGICLHRILANTTDVRTWDYSRCAARTACVVTAELHFRACLSRARARLWDEVLHAERGHPVYLGYNPRKYRGGRWILRSYAVEDAAEWRGHANYRGRHTRQDENLNFHRDFPDQRDECGNTYWTRGGAQSRSGVLAKTWAGSKFCQLEDGAHRAKLELEIWAAGAVTNRGQERVIQPPLIASVAVNAFELHNTQGCA</sequence>
<protein>
    <submittedName>
        <fullName evidence="1">Uncharacterized protein</fullName>
    </submittedName>
</protein>
<accession>A0AAD7EJQ6</accession>
<name>A0AAD7EJQ6_9AGAR</name>
<dbReference type="Proteomes" id="UP001218218">
    <property type="component" value="Unassembled WGS sequence"/>
</dbReference>
<proteinExistence type="predicted"/>
<organism evidence="1 2">
    <name type="scientific">Mycena albidolilacea</name>
    <dbReference type="NCBI Taxonomy" id="1033008"/>
    <lineage>
        <taxon>Eukaryota</taxon>
        <taxon>Fungi</taxon>
        <taxon>Dikarya</taxon>
        <taxon>Basidiomycota</taxon>
        <taxon>Agaricomycotina</taxon>
        <taxon>Agaricomycetes</taxon>
        <taxon>Agaricomycetidae</taxon>
        <taxon>Agaricales</taxon>
        <taxon>Marasmiineae</taxon>
        <taxon>Mycenaceae</taxon>
        <taxon>Mycena</taxon>
    </lineage>
</organism>
<evidence type="ECO:0000313" key="1">
    <source>
        <dbReference type="EMBL" id="KAJ7330268.1"/>
    </source>
</evidence>
<reference evidence="1" key="1">
    <citation type="submission" date="2023-03" db="EMBL/GenBank/DDBJ databases">
        <title>Massive genome expansion in bonnet fungi (Mycena s.s.) driven by repeated elements and novel gene families across ecological guilds.</title>
        <authorList>
            <consortium name="Lawrence Berkeley National Laboratory"/>
            <person name="Harder C.B."/>
            <person name="Miyauchi S."/>
            <person name="Viragh M."/>
            <person name="Kuo A."/>
            <person name="Thoen E."/>
            <person name="Andreopoulos B."/>
            <person name="Lu D."/>
            <person name="Skrede I."/>
            <person name="Drula E."/>
            <person name="Henrissat B."/>
            <person name="Morin E."/>
            <person name="Kohler A."/>
            <person name="Barry K."/>
            <person name="LaButti K."/>
            <person name="Morin E."/>
            <person name="Salamov A."/>
            <person name="Lipzen A."/>
            <person name="Mereny Z."/>
            <person name="Hegedus B."/>
            <person name="Baldrian P."/>
            <person name="Stursova M."/>
            <person name="Weitz H."/>
            <person name="Taylor A."/>
            <person name="Grigoriev I.V."/>
            <person name="Nagy L.G."/>
            <person name="Martin F."/>
            <person name="Kauserud H."/>
        </authorList>
    </citation>
    <scope>NUCLEOTIDE SEQUENCE</scope>
    <source>
        <strain evidence="1">CBHHK002</strain>
    </source>
</reference>
<keyword evidence="2" id="KW-1185">Reference proteome</keyword>
<dbReference type="EMBL" id="JARIHO010000037">
    <property type="protein sequence ID" value="KAJ7330268.1"/>
    <property type="molecule type" value="Genomic_DNA"/>
</dbReference>
<comment type="caution">
    <text evidence="1">The sequence shown here is derived from an EMBL/GenBank/DDBJ whole genome shotgun (WGS) entry which is preliminary data.</text>
</comment>
<gene>
    <name evidence="1" type="ORF">DFH08DRAFT_815190</name>
</gene>
<evidence type="ECO:0000313" key="2">
    <source>
        <dbReference type="Proteomes" id="UP001218218"/>
    </source>
</evidence>
<dbReference type="AlphaFoldDB" id="A0AAD7EJQ6"/>